<name>A0ABD7KPV8_9ENTR</name>
<evidence type="ECO:0008006" key="6">
    <source>
        <dbReference type="Google" id="ProtNLM"/>
    </source>
</evidence>
<evidence type="ECO:0000256" key="1">
    <source>
        <dbReference type="SAM" id="Phobius"/>
    </source>
</evidence>
<comment type="caution">
    <text evidence="3">The sequence shown here is derived from an EMBL/GenBank/DDBJ whole genome shotgun (WGS) entry which is preliminary data.</text>
</comment>
<dbReference type="AlphaFoldDB" id="A0ABD7KPV8"/>
<proteinExistence type="predicted"/>
<dbReference type="Proteomes" id="UP000077278">
    <property type="component" value="Unassembled WGS sequence"/>
</dbReference>
<accession>A0ABD7KPV8</accession>
<keyword evidence="4" id="KW-1185">Reference proteome</keyword>
<feature type="transmembrane region" description="Helical" evidence="1">
    <location>
        <begin position="22"/>
        <end position="45"/>
    </location>
</feature>
<reference evidence="4 5" key="1">
    <citation type="submission" date="2016-03" db="EMBL/GenBank/DDBJ databases">
        <authorList>
            <consortium name="Pathogen Informatics"/>
        </authorList>
    </citation>
    <scope>NUCLEOTIDE SEQUENCE [LARGE SCALE GENOMIC DNA]</scope>
    <source>
        <strain evidence="4">e2161</strain>
        <strain evidence="2">E2161</strain>
        <strain evidence="5">e264</strain>
        <strain evidence="3">E264</strain>
    </source>
</reference>
<keyword evidence="1" id="KW-0472">Membrane</keyword>
<keyword evidence="1" id="KW-1133">Transmembrane helix</keyword>
<sequence length="217" mass="22381">MTVWPASAVEVPLKVRSCAASAAFSMLSPLMVLMVTVGAVVSTLNACAEDAALPFTLVTLTCTLASPSFRPLRSAAGTVQVQSPLASTVVVYVFPAKIMVTVWPASTLDDVPDSTRSWPFSAALRTLSSVTLLMVMATGARSTSTTVPIATGLPEASCALALISSEPSAHWDTSAAGTAACQEPSASTVAEYAFPLMVTVTALPAARSVLVPDTIRF</sequence>
<organism evidence="3 5">
    <name type="scientific">Enterobacter roggenkampii</name>
    <dbReference type="NCBI Taxonomy" id="1812935"/>
    <lineage>
        <taxon>Bacteria</taxon>
        <taxon>Pseudomonadati</taxon>
        <taxon>Pseudomonadota</taxon>
        <taxon>Gammaproteobacteria</taxon>
        <taxon>Enterobacterales</taxon>
        <taxon>Enterobacteriaceae</taxon>
        <taxon>Enterobacter</taxon>
        <taxon>Enterobacter cloacae complex</taxon>
    </lineage>
</organism>
<dbReference type="Proteomes" id="UP000077063">
    <property type="component" value="Unassembled WGS sequence"/>
</dbReference>
<evidence type="ECO:0000313" key="3">
    <source>
        <dbReference type="EMBL" id="SAD35695.1"/>
    </source>
</evidence>
<gene>
    <name evidence="3" type="ORF">SAMEA2273136_04655</name>
    <name evidence="2" type="ORF">SAMEA2273443_00517</name>
</gene>
<keyword evidence="1" id="KW-0812">Transmembrane</keyword>
<evidence type="ECO:0000313" key="2">
    <source>
        <dbReference type="EMBL" id="SAA06805.1"/>
    </source>
</evidence>
<dbReference type="EMBL" id="FKDD01000033">
    <property type="protein sequence ID" value="SAD35695.1"/>
    <property type="molecule type" value="Genomic_DNA"/>
</dbReference>
<evidence type="ECO:0000313" key="4">
    <source>
        <dbReference type="Proteomes" id="UP000077063"/>
    </source>
</evidence>
<protein>
    <recommendedName>
        <fullName evidence="6">Secreted protein</fullName>
    </recommendedName>
</protein>
<dbReference type="EMBL" id="FKDK01000002">
    <property type="protein sequence ID" value="SAA06805.1"/>
    <property type="molecule type" value="Genomic_DNA"/>
</dbReference>
<evidence type="ECO:0000313" key="5">
    <source>
        <dbReference type="Proteomes" id="UP000077278"/>
    </source>
</evidence>